<sequence>MKKNNLEKWGNLLSELDLSLEAFGVFLQYPERLSSFNEELFTDFASQEGFDFPQGCLSTLSEEELDLFESKTGLVLPQEYREYCQVFGSGGFGLNEFAIDCPSIQYLEETLDSHKGILEAHVPRIFKEGHFIVEPCEATELLQNAYLIGFGVEDQLFVFDLRTYSEQDRSYDIYATLSNTSEGAEIHYLGRSFYSFIRDVCLGTATNKNFTDWLGFIPQRVSESCPESSDDKSNTFFPFPIAENLPQ</sequence>
<dbReference type="AlphaFoldDB" id="A0A8J7DVQ8"/>
<dbReference type="InterPro" id="IPR018958">
    <property type="entry name" value="Knr4/Smi1-like_dom"/>
</dbReference>
<evidence type="ECO:0000313" key="3">
    <source>
        <dbReference type="Proteomes" id="UP000654482"/>
    </source>
</evidence>
<dbReference type="SMART" id="SM00860">
    <property type="entry name" value="SMI1_KNR4"/>
    <property type="match status" value="1"/>
</dbReference>
<protein>
    <submittedName>
        <fullName evidence="2">SMI1/KNR4 family protein</fullName>
    </submittedName>
</protein>
<name>A0A8J7DVQ8_9CYAN</name>
<comment type="caution">
    <text evidence="2">The sequence shown here is derived from an EMBL/GenBank/DDBJ whole genome shotgun (WGS) entry which is preliminary data.</text>
</comment>
<accession>A0A8J7DVQ8</accession>
<evidence type="ECO:0000259" key="1">
    <source>
        <dbReference type="SMART" id="SM00860"/>
    </source>
</evidence>
<proteinExistence type="predicted"/>
<reference evidence="2" key="1">
    <citation type="submission" date="2020-10" db="EMBL/GenBank/DDBJ databases">
        <authorList>
            <person name="Castelo-Branco R."/>
            <person name="Eusebio N."/>
            <person name="Adriana R."/>
            <person name="Vieira A."/>
            <person name="Brugerolle De Fraissinette N."/>
            <person name="Rezende De Castro R."/>
            <person name="Schneider M.P."/>
            <person name="Vasconcelos V."/>
            <person name="Leao P.N."/>
        </authorList>
    </citation>
    <scope>NUCLEOTIDE SEQUENCE</scope>
    <source>
        <strain evidence="2">LEGE 07157</strain>
    </source>
</reference>
<evidence type="ECO:0000313" key="2">
    <source>
        <dbReference type="EMBL" id="MBE9115902.1"/>
    </source>
</evidence>
<keyword evidence="3" id="KW-1185">Reference proteome</keyword>
<dbReference type="InterPro" id="IPR037883">
    <property type="entry name" value="Knr4/Smi1-like_sf"/>
</dbReference>
<dbReference type="Proteomes" id="UP000654482">
    <property type="component" value="Unassembled WGS sequence"/>
</dbReference>
<organism evidence="2 3">
    <name type="scientific">Lusitaniella coriacea LEGE 07157</name>
    <dbReference type="NCBI Taxonomy" id="945747"/>
    <lineage>
        <taxon>Bacteria</taxon>
        <taxon>Bacillati</taxon>
        <taxon>Cyanobacteriota</taxon>
        <taxon>Cyanophyceae</taxon>
        <taxon>Spirulinales</taxon>
        <taxon>Lusitaniellaceae</taxon>
        <taxon>Lusitaniella</taxon>
    </lineage>
</organism>
<dbReference type="Pfam" id="PF09346">
    <property type="entry name" value="SMI1_KNR4"/>
    <property type="match status" value="1"/>
</dbReference>
<dbReference type="Gene3D" id="3.40.1580.10">
    <property type="entry name" value="SMI1/KNR4-like"/>
    <property type="match status" value="1"/>
</dbReference>
<gene>
    <name evidence="2" type="ORF">IQ249_08355</name>
</gene>
<dbReference type="RefSeq" id="WP_194028999.1">
    <property type="nucleotide sequence ID" value="NZ_JADEWZ010000010.1"/>
</dbReference>
<dbReference type="SUPFAM" id="SSF160631">
    <property type="entry name" value="SMI1/KNR4-like"/>
    <property type="match status" value="1"/>
</dbReference>
<feature type="domain" description="Knr4/Smi1-like" evidence="1">
    <location>
        <begin position="59"/>
        <end position="199"/>
    </location>
</feature>
<dbReference type="EMBL" id="JADEWZ010000010">
    <property type="protein sequence ID" value="MBE9115902.1"/>
    <property type="molecule type" value="Genomic_DNA"/>
</dbReference>